<dbReference type="InterPro" id="IPR023614">
    <property type="entry name" value="Porin_dom_sf"/>
</dbReference>
<reference evidence="2" key="1">
    <citation type="submission" date="2023-07" db="EMBL/GenBank/DDBJ databases">
        <title>Zobellia barbeyronii sp. nov., a new marine flavobacterium, isolated from green and red algae.</title>
        <authorList>
            <person name="Nedashkovskaya O.I."/>
            <person name="Otstavnykh N."/>
            <person name="Zhukova N."/>
            <person name="Guzev K."/>
            <person name="Chausova V."/>
            <person name="Tekutyeva L."/>
            <person name="Mikhailov V."/>
            <person name="Isaeva M."/>
        </authorList>
    </citation>
    <scope>NUCLEOTIDE SEQUENCE [LARGE SCALE GENOMIC DNA]</scope>
    <source>
        <strain evidence="2">KMM 6746</strain>
    </source>
</reference>
<comment type="caution">
    <text evidence="1">The sequence shown here is derived from an EMBL/GenBank/DDBJ whole genome shotgun (WGS) entry which is preliminary data.</text>
</comment>
<sequence>MKYWRTYGVILYFLVIGPCLSTIQAQSKPSNNKLLFYLDNEKEQWLKISTYAQIWARNTQNNPGSTINDRPASTTTDISIRRFRLGLSTSPWAKTTFFFQLGVNNLNYLSSRGTSVDLLDAYVEHKLSNYIAVGGGKSAWNGLSRYTSPSSSKMIAYDISFIALPTLNGTDDLIRKLSIYAKGKIDKLDYRLVLAKPLAIQNSTTINAEPVEGLASFTNKKPNVQYSSYLKYEFLDAESNASPFLSGSYLGKKRVFNLGIGYTLQPNALWSLKNNKEQFHDLKLFAADIYLDLPLKFNPEMVITAYLGYFNYDFGPGYIRQIGANNPVNGLLSTEETYSAKGNSYPVLGTGEALWGQLGYLFPTMGKENNKGRLQPYISAQYSDFDAIPSRILQYDFGMNWYLNGHLSKLSINAQNRPIYSNSVEGILKDGRKWMFVMQYQFRID</sequence>
<dbReference type="Proteomes" id="UP000740413">
    <property type="component" value="Unassembled WGS sequence"/>
</dbReference>
<evidence type="ECO:0000313" key="2">
    <source>
        <dbReference type="Proteomes" id="UP000740413"/>
    </source>
</evidence>
<evidence type="ECO:0000313" key="1">
    <source>
        <dbReference type="EMBL" id="MBT2163531.1"/>
    </source>
</evidence>
<dbReference type="Gene3D" id="2.40.160.10">
    <property type="entry name" value="Porin"/>
    <property type="match status" value="1"/>
</dbReference>
<evidence type="ECO:0008006" key="3">
    <source>
        <dbReference type="Google" id="ProtNLM"/>
    </source>
</evidence>
<dbReference type="RefSeq" id="WP_214613467.1">
    <property type="nucleotide sequence ID" value="NZ_JACATN010000008.1"/>
</dbReference>
<name>A0ABS5WJG7_9FLAO</name>
<proteinExistence type="predicted"/>
<dbReference type="EMBL" id="JACATN010000008">
    <property type="protein sequence ID" value="MBT2163531.1"/>
    <property type="molecule type" value="Genomic_DNA"/>
</dbReference>
<accession>A0ABS5WJG7</accession>
<organism evidence="1 2">
    <name type="scientific">Zobellia barbeyronii</name>
    <dbReference type="NCBI Taxonomy" id="2748009"/>
    <lineage>
        <taxon>Bacteria</taxon>
        <taxon>Pseudomonadati</taxon>
        <taxon>Bacteroidota</taxon>
        <taxon>Flavobacteriia</taxon>
        <taxon>Flavobacteriales</taxon>
        <taxon>Flavobacteriaceae</taxon>
        <taxon>Zobellia</taxon>
    </lineage>
</organism>
<gene>
    <name evidence="1" type="ORF">HW347_19830</name>
</gene>
<protein>
    <recommendedName>
        <fullName evidence="3">Short chain amide porin</fullName>
    </recommendedName>
</protein>
<keyword evidence="2" id="KW-1185">Reference proteome</keyword>